<organism evidence="2 3">
    <name type="scientific">Psychrilyobacter piezotolerans</name>
    <dbReference type="NCBI Taxonomy" id="2293438"/>
    <lineage>
        <taxon>Bacteria</taxon>
        <taxon>Fusobacteriati</taxon>
        <taxon>Fusobacteriota</taxon>
        <taxon>Fusobacteriia</taxon>
        <taxon>Fusobacteriales</taxon>
        <taxon>Fusobacteriaceae</taxon>
        <taxon>Psychrilyobacter</taxon>
    </lineage>
</organism>
<keyword evidence="1" id="KW-0812">Transmembrane</keyword>
<sequence>MEYNITLDLITYIIVLIAFGTIGSCYQAYKDQGTTKPFWARIICGAFAGSVTMLVVFVLGLEGTQAFIHFGIAALLGLLSEKGETGRIVDLIFHRGGNR</sequence>
<dbReference type="Proteomes" id="UP000263486">
    <property type="component" value="Unassembled WGS sequence"/>
</dbReference>
<accession>A0ABX9KJB9</accession>
<name>A0ABX9KJB9_9FUSO</name>
<evidence type="ECO:0000313" key="2">
    <source>
        <dbReference type="EMBL" id="REI42435.1"/>
    </source>
</evidence>
<keyword evidence="1" id="KW-1133">Transmembrane helix</keyword>
<feature type="transmembrane region" description="Helical" evidence="1">
    <location>
        <begin position="38"/>
        <end position="58"/>
    </location>
</feature>
<feature type="transmembrane region" description="Helical" evidence="1">
    <location>
        <begin position="6"/>
        <end position="26"/>
    </location>
</feature>
<comment type="caution">
    <text evidence="2">The sequence shown here is derived from an EMBL/GenBank/DDBJ whole genome shotgun (WGS) entry which is preliminary data.</text>
</comment>
<evidence type="ECO:0008006" key="4">
    <source>
        <dbReference type="Google" id="ProtNLM"/>
    </source>
</evidence>
<dbReference type="EMBL" id="QUAJ01000004">
    <property type="protein sequence ID" value="REI42435.1"/>
    <property type="molecule type" value="Genomic_DNA"/>
</dbReference>
<protein>
    <recommendedName>
        <fullName evidence="4">Holin</fullName>
    </recommendedName>
</protein>
<dbReference type="RefSeq" id="WP_114641476.1">
    <property type="nucleotide sequence ID" value="NZ_JAACIO010000004.1"/>
</dbReference>
<keyword evidence="1" id="KW-0472">Membrane</keyword>
<evidence type="ECO:0000313" key="3">
    <source>
        <dbReference type="Proteomes" id="UP000263486"/>
    </source>
</evidence>
<gene>
    <name evidence="2" type="ORF">DYH56_03520</name>
</gene>
<reference evidence="2 3" key="1">
    <citation type="submission" date="2018-08" db="EMBL/GenBank/DDBJ databases">
        <title>Draft genome sequence of Psychrilyobacter sp. strain SD5 isolated from Black Sea water.</title>
        <authorList>
            <person name="Yadav S."/>
            <person name="Villanueva L."/>
            <person name="Damste J.S.S."/>
        </authorList>
    </citation>
    <scope>NUCLEOTIDE SEQUENCE [LARGE SCALE GENOMIC DNA]</scope>
    <source>
        <strain evidence="2 3">SD5</strain>
    </source>
</reference>
<evidence type="ECO:0000256" key="1">
    <source>
        <dbReference type="SAM" id="Phobius"/>
    </source>
</evidence>
<keyword evidence="3" id="KW-1185">Reference proteome</keyword>
<proteinExistence type="predicted"/>